<name>B5Y8T6_COPPD</name>
<organism evidence="1 2">
    <name type="scientific">Coprothermobacter proteolyticus (strain ATCC 35245 / DSM 5265 / OCM 4 / BT)</name>
    <dbReference type="NCBI Taxonomy" id="309798"/>
    <lineage>
        <taxon>Bacteria</taxon>
        <taxon>Pseudomonadati</taxon>
        <taxon>Coprothermobacterota</taxon>
        <taxon>Coprothermobacteria</taxon>
        <taxon>Coprothermobacterales</taxon>
        <taxon>Coprothermobacteraceae</taxon>
        <taxon>Coprothermobacter</taxon>
    </lineage>
</organism>
<protein>
    <recommendedName>
        <fullName evidence="3">DUF4388 domain-containing protein</fullName>
    </recommendedName>
</protein>
<dbReference type="RefSeq" id="WP_012544562.1">
    <property type="nucleotide sequence ID" value="NC_011295.1"/>
</dbReference>
<dbReference type="EMBL" id="CP001145">
    <property type="protein sequence ID" value="ACI17911.1"/>
    <property type="molecule type" value="Genomic_DNA"/>
</dbReference>
<accession>B5Y8T6</accession>
<evidence type="ECO:0000313" key="2">
    <source>
        <dbReference type="Proteomes" id="UP000001732"/>
    </source>
</evidence>
<keyword evidence="2" id="KW-1185">Reference proteome</keyword>
<reference evidence="2" key="1">
    <citation type="submission" date="2008-08" db="EMBL/GenBank/DDBJ databases">
        <title>The complete genome sequence of Coprothermobacter proteolyticus strain ATCC 5245 / DSM 5265 / BT.</title>
        <authorList>
            <person name="Dodson R.J."/>
            <person name="Durkin A.S."/>
            <person name="Wu M."/>
            <person name="Eisen J."/>
            <person name="Sutton G."/>
        </authorList>
    </citation>
    <scope>NUCLEOTIDE SEQUENCE [LARGE SCALE GENOMIC DNA]</scope>
    <source>
        <strain evidence="2">ATCC 35245 / DSM 5265 / OCM 4 / BT</strain>
    </source>
</reference>
<evidence type="ECO:0000313" key="1">
    <source>
        <dbReference type="EMBL" id="ACI17911.1"/>
    </source>
</evidence>
<dbReference type="Proteomes" id="UP000001732">
    <property type="component" value="Chromosome"/>
</dbReference>
<evidence type="ECO:0008006" key="3">
    <source>
        <dbReference type="Google" id="ProtNLM"/>
    </source>
</evidence>
<dbReference type="HOGENOM" id="CLU_786891_0_0_9"/>
<proteinExistence type="predicted"/>
<reference evidence="1 2" key="2">
    <citation type="journal article" date="2014" name="Genome Announc.">
        <title>Complete Genome Sequence of Coprothermobacter proteolyticus DSM 5265.</title>
        <authorList>
            <person name="Alexiev A."/>
            <person name="Coil D.A."/>
            <person name="Badger J.H."/>
            <person name="Enticknap J."/>
            <person name="Ward N."/>
            <person name="Robb F.T."/>
            <person name="Eisen J.A."/>
        </authorList>
    </citation>
    <scope>NUCLEOTIDE SEQUENCE [LARGE SCALE GENOMIC DNA]</scope>
    <source>
        <strain evidence="2">ATCC 35245 / DSM 5265 / OCM 4 / BT</strain>
    </source>
</reference>
<dbReference type="KEGG" id="cpo:COPRO5265_0845"/>
<dbReference type="STRING" id="309798.COPRO5265_0845"/>
<sequence>MKASLSEFSMAELMGLARRAKDKVVALKMEDPFVRIIFEAGEPVFAVYRGLKGREAFLASMFVEDGEVEITPIVTQAKIRSNLDASFDQLLSEFASEQEVYAEARSLIDNLDNTVGATLAIEKDETIRVGQKEWSVLISLLKGLTLKEAAVDSGTAEYIVVETVSNFLRLGLLSVNTFKQTEDEQAFTQEIANQSSQIDSSVATLDADVDAMSCDVLENNVEFTDTQTFQAESNIKEGIVEDRHHSAQLVEDFELKVTMLPIISDFLDNPEIDDETIVINEALFQDLVARCGRSFGRCMVSNLKDEHTDPLIMKIYVHSAVEETAISTAALFRLKVWSGSAVRVKPLFEEIG</sequence>
<gene>
    <name evidence="1" type="ordered locus">COPRO5265_0845</name>
</gene>
<dbReference type="AlphaFoldDB" id="B5Y8T6"/>